<feature type="compositionally biased region" description="Basic and acidic residues" evidence="5">
    <location>
        <begin position="1"/>
        <end position="11"/>
    </location>
</feature>
<evidence type="ECO:0008006" key="11">
    <source>
        <dbReference type="Google" id="ProtNLM"/>
    </source>
</evidence>
<keyword evidence="2 6" id="KW-0812">Transmembrane</keyword>
<evidence type="ECO:0000259" key="7">
    <source>
        <dbReference type="Pfam" id="PF06813"/>
    </source>
</evidence>
<name>A0AAN9R361_CANGL</name>
<reference evidence="9 10" key="1">
    <citation type="submission" date="2024-01" db="EMBL/GenBank/DDBJ databases">
        <title>The genomes of 5 underutilized Papilionoideae crops provide insights into root nodulation and disease resistanc.</title>
        <authorList>
            <person name="Jiang F."/>
        </authorList>
    </citation>
    <scope>NUCLEOTIDE SEQUENCE [LARGE SCALE GENOMIC DNA]</scope>
    <source>
        <strain evidence="9">LVBAO_FW01</strain>
        <tissue evidence="9">Leaves</tissue>
    </source>
</reference>
<dbReference type="Pfam" id="PF06813">
    <property type="entry name" value="Nodulin-like"/>
    <property type="match status" value="1"/>
</dbReference>
<dbReference type="InterPro" id="IPR010658">
    <property type="entry name" value="Nodulin-like"/>
</dbReference>
<feature type="transmembrane region" description="Helical" evidence="6">
    <location>
        <begin position="240"/>
        <end position="259"/>
    </location>
</feature>
<dbReference type="Gene3D" id="1.20.1250.20">
    <property type="entry name" value="MFS general substrate transporter like domains"/>
    <property type="match status" value="2"/>
</dbReference>
<feature type="transmembrane region" description="Helical" evidence="6">
    <location>
        <begin position="200"/>
        <end position="219"/>
    </location>
</feature>
<dbReference type="PANTHER" id="PTHR21576:SF114">
    <property type="entry name" value="NODULIN-LIKE_MFS TRANSPORTER"/>
    <property type="match status" value="1"/>
</dbReference>
<evidence type="ECO:0000313" key="9">
    <source>
        <dbReference type="EMBL" id="KAK7360575.1"/>
    </source>
</evidence>
<protein>
    <recommendedName>
        <fullName evidence="11">Nodulin-like domain-containing protein</fullName>
    </recommendedName>
</protein>
<comment type="caution">
    <text evidence="9">The sequence shown here is derived from an EMBL/GenBank/DDBJ whole genome shotgun (WGS) entry which is preliminary data.</text>
</comment>
<evidence type="ECO:0000256" key="4">
    <source>
        <dbReference type="ARBA" id="ARBA00023136"/>
    </source>
</evidence>
<comment type="subcellular location">
    <subcellularLocation>
        <location evidence="1">Membrane</location>
        <topology evidence="1">Multi-pass membrane protein</topology>
    </subcellularLocation>
</comment>
<evidence type="ECO:0000259" key="8">
    <source>
        <dbReference type="Pfam" id="PF23262"/>
    </source>
</evidence>
<dbReference type="InterPro" id="IPR056555">
    <property type="entry name" value="NFD4_C"/>
</dbReference>
<feature type="transmembrane region" description="Helical" evidence="6">
    <location>
        <begin position="426"/>
        <end position="445"/>
    </location>
</feature>
<feature type="transmembrane region" description="Helical" evidence="6">
    <location>
        <begin position="172"/>
        <end position="194"/>
    </location>
</feature>
<dbReference type="Proteomes" id="UP001367508">
    <property type="component" value="Unassembled WGS sequence"/>
</dbReference>
<feature type="region of interest" description="Disordered" evidence="5">
    <location>
        <begin position="1"/>
        <end position="26"/>
    </location>
</feature>
<evidence type="ECO:0000313" key="10">
    <source>
        <dbReference type="Proteomes" id="UP001367508"/>
    </source>
</evidence>
<dbReference type="InterPro" id="IPR036259">
    <property type="entry name" value="MFS_trans_sf"/>
</dbReference>
<feature type="domain" description="Nodulin-like" evidence="7">
    <location>
        <begin position="42"/>
        <end position="287"/>
    </location>
</feature>
<keyword evidence="4 6" id="KW-0472">Membrane</keyword>
<feature type="transmembrane region" description="Helical" evidence="6">
    <location>
        <begin position="567"/>
        <end position="586"/>
    </location>
</feature>
<feature type="transmembrane region" description="Helical" evidence="6">
    <location>
        <begin position="271"/>
        <end position="296"/>
    </location>
</feature>
<feature type="domain" description="NFD4 C-terminal" evidence="8">
    <location>
        <begin position="376"/>
        <end position="591"/>
    </location>
</feature>
<feature type="transmembrane region" description="Helical" evidence="6">
    <location>
        <begin position="519"/>
        <end position="538"/>
    </location>
</feature>
<dbReference type="GO" id="GO:0016020">
    <property type="term" value="C:membrane"/>
    <property type="evidence" value="ECO:0007669"/>
    <property type="project" value="UniProtKB-SubCell"/>
</dbReference>
<proteinExistence type="predicted"/>
<dbReference type="SUPFAM" id="SSF103473">
    <property type="entry name" value="MFS general substrate transporter"/>
    <property type="match status" value="2"/>
</dbReference>
<feature type="transmembrane region" description="Helical" evidence="6">
    <location>
        <begin position="99"/>
        <end position="121"/>
    </location>
</feature>
<keyword evidence="3 6" id="KW-1133">Transmembrane helix</keyword>
<evidence type="ECO:0000256" key="2">
    <source>
        <dbReference type="ARBA" id="ARBA00022692"/>
    </source>
</evidence>
<dbReference type="PANTHER" id="PTHR21576">
    <property type="entry name" value="UNCHARACTERIZED NODULIN-LIKE PROTEIN"/>
    <property type="match status" value="1"/>
</dbReference>
<feature type="transmembrane region" description="Helical" evidence="6">
    <location>
        <begin position="133"/>
        <end position="160"/>
    </location>
</feature>
<feature type="transmembrane region" description="Helical" evidence="6">
    <location>
        <begin position="457"/>
        <end position="475"/>
    </location>
</feature>
<evidence type="ECO:0000256" key="3">
    <source>
        <dbReference type="ARBA" id="ARBA00022989"/>
    </source>
</evidence>
<evidence type="ECO:0000256" key="6">
    <source>
        <dbReference type="SAM" id="Phobius"/>
    </source>
</evidence>
<evidence type="ECO:0000256" key="5">
    <source>
        <dbReference type="SAM" id="MobiDB-lite"/>
    </source>
</evidence>
<feature type="transmembrane region" description="Helical" evidence="6">
    <location>
        <begin position="487"/>
        <end position="507"/>
    </location>
</feature>
<keyword evidence="10" id="KW-1185">Reference proteome</keyword>
<dbReference type="EMBL" id="JAYMYQ010000001">
    <property type="protein sequence ID" value="KAK7360575.1"/>
    <property type="molecule type" value="Genomic_DNA"/>
</dbReference>
<evidence type="ECO:0000256" key="1">
    <source>
        <dbReference type="ARBA" id="ARBA00004141"/>
    </source>
</evidence>
<accession>A0AAN9R361</accession>
<dbReference type="AlphaFoldDB" id="A0AAN9R361"/>
<gene>
    <name evidence="9" type="ORF">VNO77_02581</name>
</gene>
<feature type="transmembrane region" description="Helical" evidence="6">
    <location>
        <begin position="388"/>
        <end position="406"/>
    </location>
</feature>
<dbReference type="Pfam" id="PF23262">
    <property type="entry name" value="NFD4_C"/>
    <property type="match status" value="1"/>
</dbReference>
<organism evidence="9 10">
    <name type="scientific">Canavalia gladiata</name>
    <name type="common">Sword bean</name>
    <name type="synonym">Dolichos gladiatus</name>
    <dbReference type="NCBI Taxonomy" id="3824"/>
    <lineage>
        <taxon>Eukaryota</taxon>
        <taxon>Viridiplantae</taxon>
        <taxon>Streptophyta</taxon>
        <taxon>Embryophyta</taxon>
        <taxon>Tracheophyta</taxon>
        <taxon>Spermatophyta</taxon>
        <taxon>Magnoliopsida</taxon>
        <taxon>eudicotyledons</taxon>
        <taxon>Gunneridae</taxon>
        <taxon>Pentapetalae</taxon>
        <taxon>rosids</taxon>
        <taxon>fabids</taxon>
        <taxon>Fabales</taxon>
        <taxon>Fabaceae</taxon>
        <taxon>Papilionoideae</taxon>
        <taxon>50 kb inversion clade</taxon>
        <taxon>NPAAA clade</taxon>
        <taxon>indigoferoid/millettioid clade</taxon>
        <taxon>Phaseoleae</taxon>
        <taxon>Canavalia</taxon>
    </lineage>
</organism>
<sequence length="658" mass="73140">MRPRRDTERRRFGFQIQEPTNSESPRRRPKLLFLSMAGQSRKWMILVATIWIQAFTGTNFDFSQYSSSLKSALHISQVQLNYLATANDMGKVFGWSSGLALMHLPLPVVMFLAAFMGFFGYGLQWLLINRVIALPYFLVFLLCLLGGCSICWFNTVCFVLCIRNFTVNRALALSLTVSFNGVSAALYTLAANSIDPSSDALYLLLNALIPLLICVAALVPIARQPTLDPLPPDAVNRDSVVFLILNFLAILTGVYLLLFGSSTSGVTSARLYFGGAILLLIFPLFIPGIVYARAWFKRTIHSSFRLEDSSFILVHDDDLEMHKELLGRQNSVVSNGDTYSQLSDSGYKFGSQKAKDSDLCCERMIGQDQLAMLGEEHPAAVVVRRLDFWLYYVTYFCGGTIGLVYSNNLGQIAQSLGQSLNTSTLVTLYASFSFFGRLLSAVPDYIRNKFYFARTGWLSIALIPTPIAFFLLAASDSPLALQTGTSLIGLSSGFIFAAAVSITSELFGPNSVGVNHNMLITNIPIGSLLYGFLAALVYDANQQSTPGNLILSDSVVCMGRQCYFWTFVWWGCISVLGLASSVLLFLRTKHAYDHFEKHRISTQSIGTNMHLEVDTREAELKLGYRGRSYALAMLDAPKMMLPYTFPYLLKRALQQRQT</sequence>